<dbReference type="InterPro" id="IPR046796">
    <property type="entry name" value="Transposase_32_dom"/>
</dbReference>
<proteinExistence type="predicted"/>
<dbReference type="AlphaFoldDB" id="A0A2G2ZNL9"/>
<name>A0A2G2ZNL9_CAPAN</name>
<sequence>MDESEESDIKPTISEHTGSEQTTFEKQVSGHTESEEHDLDHPDSEEHKSGKPNSEGPSIEFPSAEPQDDEESPIQGTMVKCKNPEVRDGTRWQIPKAQKIFLDRLCRTNRRVVKRQIFEEKRIITKGLSRYPKVEQKFRDYDLGWTTREGISVFPTLVREFYENYQARLENISTINKFLYCPNFTARSTSPTFYAWLKHRENQRSWLAILIIDGELEWLTNPSERIFKASLNSESRFWWGIVRTWLMPTDGDNILGDDRAILVTSFVANLKLNFGEITAEEIKI</sequence>
<dbReference type="Proteomes" id="UP000222542">
    <property type="component" value="Unassembled WGS sequence"/>
</dbReference>
<reference evidence="3 4" key="1">
    <citation type="journal article" date="2014" name="Nat. Genet.">
        <title>Genome sequence of the hot pepper provides insights into the evolution of pungency in Capsicum species.</title>
        <authorList>
            <person name="Kim S."/>
            <person name="Park M."/>
            <person name="Yeom S.I."/>
            <person name="Kim Y.M."/>
            <person name="Lee J.M."/>
            <person name="Lee H.A."/>
            <person name="Seo E."/>
            <person name="Choi J."/>
            <person name="Cheong K."/>
            <person name="Kim K.T."/>
            <person name="Jung K."/>
            <person name="Lee G.W."/>
            <person name="Oh S.K."/>
            <person name="Bae C."/>
            <person name="Kim S.B."/>
            <person name="Lee H.Y."/>
            <person name="Kim S.Y."/>
            <person name="Kim M.S."/>
            <person name="Kang B.C."/>
            <person name="Jo Y.D."/>
            <person name="Yang H.B."/>
            <person name="Jeong H.J."/>
            <person name="Kang W.H."/>
            <person name="Kwon J.K."/>
            <person name="Shin C."/>
            <person name="Lim J.Y."/>
            <person name="Park J.H."/>
            <person name="Huh J.H."/>
            <person name="Kim J.S."/>
            <person name="Kim B.D."/>
            <person name="Cohen O."/>
            <person name="Paran I."/>
            <person name="Suh M.C."/>
            <person name="Lee S.B."/>
            <person name="Kim Y.K."/>
            <person name="Shin Y."/>
            <person name="Noh S.J."/>
            <person name="Park J."/>
            <person name="Seo Y.S."/>
            <person name="Kwon S.Y."/>
            <person name="Kim H.A."/>
            <person name="Park J.M."/>
            <person name="Kim H.J."/>
            <person name="Choi S.B."/>
            <person name="Bosland P.W."/>
            <person name="Reeves G."/>
            <person name="Jo S.H."/>
            <person name="Lee B.W."/>
            <person name="Cho H.T."/>
            <person name="Choi H.S."/>
            <person name="Lee M.S."/>
            <person name="Yu Y."/>
            <person name="Do Choi Y."/>
            <person name="Park B.S."/>
            <person name="van Deynze A."/>
            <person name="Ashrafi H."/>
            <person name="Hill T."/>
            <person name="Kim W.T."/>
            <person name="Pai H.S."/>
            <person name="Ahn H.K."/>
            <person name="Yeam I."/>
            <person name="Giovannoni J.J."/>
            <person name="Rose J.K."/>
            <person name="Sorensen I."/>
            <person name="Lee S.J."/>
            <person name="Kim R.W."/>
            <person name="Choi I.Y."/>
            <person name="Choi B.S."/>
            <person name="Lim J.S."/>
            <person name="Lee Y.H."/>
            <person name="Choi D."/>
        </authorList>
    </citation>
    <scope>NUCLEOTIDE SEQUENCE [LARGE SCALE GENOMIC DNA]</scope>
    <source>
        <strain evidence="4">cv. CM334</strain>
    </source>
</reference>
<feature type="region of interest" description="Disordered" evidence="1">
    <location>
        <begin position="1"/>
        <end position="84"/>
    </location>
</feature>
<accession>A0A2G2ZNL9</accession>
<evidence type="ECO:0000256" key="1">
    <source>
        <dbReference type="SAM" id="MobiDB-lite"/>
    </source>
</evidence>
<dbReference type="Pfam" id="PF20167">
    <property type="entry name" value="Transposase_32"/>
    <property type="match status" value="1"/>
</dbReference>
<evidence type="ECO:0000259" key="2">
    <source>
        <dbReference type="Pfam" id="PF20167"/>
    </source>
</evidence>
<dbReference type="EMBL" id="AYRZ02000004">
    <property type="protein sequence ID" value="PHT83589.1"/>
    <property type="molecule type" value="Genomic_DNA"/>
</dbReference>
<reference evidence="3 4" key="2">
    <citation type="journal article" date="2017" name="Genome Biol.">
        <title>New reference genome sequences of hot pepper reveal the massive evolution of plant disease-resistance genes by retroduplication.</title>
        <authorList>
            <person name="Kim S."/>
            <person name="Park J."/>
            <person name="Yeom S.I."/>
            <person name="Kim Y.M."/>
            <person name="Seo E."/>
            <person name="Kim K.T."/>
            <person name="Kim M.S."/>
            <person name="Lee J.M."/>
            <person name="Cheong K."/>
            <person name="Shin H.S."/>
            <person name="Kim S.B."/>
            <person name="Han K."/>
            <person name="Lee J."/>
            <person name="Park M."/>
            <person name="Lee H.A."/>
            <person name="Lee H.Y."/>
            <person name="Lee Y."/>
            <person name="Oh S."/>
            <person name="Lee J.H."/>
            <person name="Choi E."/>
            <person name="Choi E."/>
            <person name="Lee S.E."/>
            <person name="Jeon J."/>
            <person name="Kim H."/>
            <person name="Choi G."/>
            <person name="Song H."/>
            <person name="Lee J."/>
            <person name="Lee S.C."/>
            <person name="Kwon J.K."/>
            <person name="Lee H.Y."/>
            <person name="Koo N."/>
            <person name="Hong Y."/>
            <person name="Kim R.W."/>
            <person name="Kang W.H."/>
            <person name="Huh J.H."/>
            <person name="Kang B.C."/>
            <person name="Yang T.J."/>
            <person name="Lee Y.H."/>
            <person name="Bennetzen J.L."/>
            <person name="Choi D."/>
        </authorList>
    </citation>
    <scope>NUCLEOTIDE SEQUENCE [LARGE SCALE GENOMIC DNA]</scope>
    <source>
        <strain evidence="4">cv. CM334</strain>
    </source>
</reference>
<keyword evidence="4" id="KW-1185">Reference proteome</keyword>
<protein>
    <recommendedName>
        <fullName evidence="2">Putative plant transposon protein domain-containing protein</fullName>
    </recommendedName>
</protein>
<organism evidence="3 4">
    <name type="scientific">Capsicum annuum</name>
    <name type="common">Capsicum pepper</name>
    <dbReference type="NCBI Taxonomy" id="4072"/>
    <lineage>
        <taxon>Eukaryota</taxon>
        <taxon>Viridiplantae</taxon>
        <taxon>Streptophyta</taxon>
        <taxon>Embryophyta</taxon>
        <taxon>Tracheophyta</taxon>
        <taxon>Spermatophyta</taxon>
        <taxon>Magnoliopsida</taxon>
        <taxon>eudicotyledons</taxon>
        <taxon>Gunneridae</taxon>
        <taxon>Pentapetalae</taxon>
        <taxon>asterids</taxon>
        <taxon>lamiids</taxon>
        <taxon>Solanales</taxon>
        <taxon>Solanaceae</taxon>
        <taxon>Solanoideae</taxon>
        <taxon>Capsiceae</taxon>
        <taxon>Capsicum</taxon>
    </lineage>
</organism>
<dbReference type="Gramene" id="PHT83589">
    <property type="protein sequence ID" value="PHT83589"/>
    <property type="gene ID" value="T459_12032"/>
</dbReference>
<gene>
    <name evidence="3" type="ORF">T459_12032</name>
</gene>
<feature type="domain" description="Putative plant transposon protein" evidence="2">
    <location>
        <begin position="153"/>
        <end position="283"/>
    </location>
</feature>
<evidence type="ECO:0000313" key="4">
    <source>
        <dbReference type="Proteomes" id="UP000222542"/>
    </source>
</evidence>
<comment type="caution">
    <text evidence="3">The sequence shown here is derived from an EMBL/GenBank/DDBJ whole genome shotgun (WGS) entry which is preliminary data.</text>
</comment>
<feature type="compositionally biased region" description="Polar residues" evidence="1">
    <location>
        <begin position="14"/>
        <end position="31"/>
    </location>
</feature>
<feature type="compositionally biased region" description="Basic and acidic residues" evidence="1">
    <location>
        <begin position="32"/>
        <end position="49"/>
    </location>
</feature>
<evidence type="ECO:0000313" key="3">
    <source>
        <dbReference type="EMBL" id="PHT83589.1"/>
    </source>
</evidence>